<evidence type="ECO:0000313" key="1">
    <source>
        <dbReference type="EMBL" id="KAG6432506.1"/>
    </source>
</evidence>
<comment type="caution">
    <text evidence="1">The sequence shown here is derived from an EMBL/GenBank/DDBJ whole genome shotgun (WGS) entry which is preliminary data.</text>
</comment>
<sequence>MILEIECFSIFPGHPLQGDDFHPRLFTLRDCLCFCERSFVHEMVIWLVKDYEIDKSWTKEFVIPLNPLLFGGVKFTFIQPLKAFENGDMLIGCACNKIFYYYNTHKAYRQFSLFGEPEECYYMTFVPLTPTSLSLKSFSMNL</sequence>
<proteinExistence type="predicted"/>
<keyword evidence="2" id="KW-1185">Reference proteome</keyword>
<dbReference type="EMBL" id="PNBA02000002">
    <property type="protein sequence ID" value="KAG6432506.1"/>
    <property type="molecule type" value="Genomic_DNA"/>
</dbReference>
<reference evidence="1" key="2">
    <citation type="submission" date="2020-08" db="EMBL/GenBank/DDBJ databases">
        <title>Plant Genome Project.</title>
        <authorList>
            <person name="Zhang R.-G."/>
        </authorList>
    </citation>
    <scope>NUCLEOTIDE SEQUENCE</scope>
    <source>
        <strain evidence="1">Huo1</strain>
        <tissue evidence="1">Leaf</tissue>
    </source>
</reference>
<reference evidence="1" key="1">
    <citation type="submission" date="2018-01" db="EMBL/GenBank/DDBJ databases">
        <authorList>
            <person name="Mao J.F."/>
        </authorList>
    </citation>
    <scope>NUCLEOTIDE SEQUENCE</scope>
    <source>
        <strain evidence="1">Huo1</strain>
        <tissue evidence="1">Leaf</tissue>
    </source>
</reference>
<accession>A0A8X9A9H1</accession>
<organism evidence="1">
    <name type="scientific">Salvia splendens</name>
    <name type="common">Scarlet sage</name>
    <dbReference type="NCBI Taxonomy" id="180675"/>
    <lineage>
        <taxon>Eukaryota</taxon>
        <taxon>Viridiplantae</taxon>
        <taxon>Streptophyta</taxon>
        <taxon>Embryophyta</taxon>
        <taxon>Tracheophyta</taxon>
        <taxon>Spermatophyta</taxon>
        <taxon>Magnoliopsida</taxon>
        <taxon>eudicotyledons</taxon>
        <taxon>Gunneridae</taxon>
        <taxon>Pentapetalae</taxon>
        <taxon>asterids</taxon>
        <taxon>lamiids</taxon>
        <taxon>Lamiales</taxon>
        <taxon>Lamiaceae</taxon>
        <taxon>Nepetoideae</taxon>
        <taxon>Mentheae</taxon>
        <taxon>Salviinae</taxon>
        <taxon>Salvia</taxon>
        <taxon>Salvia subgen. Calosphace</taxon>
        <taxon>core Calosphace</taxon>
    </lineage>
</organism>
<gene>
    <name evidence="1" type="ORF">SASPL_104083</name>
</gene>
<dbReference type="Proteomes" id="UP000298416">
    <property type="component" value="Unassembled WGS sequence"/>
</dbReference>
<dbReference type="AlphaFoldDB" id="A0A8X9A9H1"/>
<name>A0A8X9A9H1_SALSN</name>
<evidence type="ECO:0000313" key="2">
    <source>
        <dbReference type="Proteomes" id="UP000298416"/>
    </source>
</evidence>
<protein>
    <submittedName>
        <fullName evidence="1">Uncharacterized protein</fullName>
    </submittedName>
</protein>